<organism evidence="1 2">
    <name type="scientific">Irpex rosettiformis</name>
    <dbReference type="NCBI Taxonomy" id="378272"/>
    <lineage>
        <taxon>Eukaryota</taxon>
        <taxon>Fungi</taxon>
        <taxon>Dikarya</taxon>
        <taxon>Basidiomycota</taxon>
        <taxon>Agaricomycotina</taxon>
        <taxon>Agaricomycetes</taxon>
        <taxon>Polyporales</taxon>
        <taxon>Irpicaceae</taxon>
        <taxon>Irpex</taxon>
    </lineage>
</organism>
<comment type="caution">
    <text evidence="1">The sequence shown here is derived from an EMBL/GenBank/DDBJ whole genome shotgun (WGS) entry which is preliminary data.</text>
</comment>
<dbReference type="Proteomes" id="UP001055072">
    <property type="component" value="Unassembled WGS sequence"/>
</dbReference>
<evidence type="ECO:0000313" key="2">
    <source>
        <dbReference type="Proteomes" id="UP001055072"/>
    </source>
</evidence>
<evidence type="ECO:0000313" key="1">
    <source>
        <dbReference type="EMBL" id="KAI0092329.1"/>
    </source>
</evidence>
<accession>A0ACB8UDL1</accession>
<gene>
    <name evidence="1" type="ORF">BDY19DRAFT_594974</name>
</gene>
<proteinExistence type="predicted"/>
<keyword evidence="2" id="KW-1185">Reference proteome</keyword>
<dbReference type="EMBL" id="MU274904">
    <property type="protein sequence ID" value="KAI0092329.1"/>
    <property type="molecule type" value="Genomic_DNA"/>
</dbReference>
<sequence length="967" mass="108069">MSSAEESEPATNRPRRKSRRTRACDMCRRRKVRCDGNEAPSGVCTNCVTLKFKCTYVQSAPKRPLDPGYVESLEEQVTEMRSLLDKYRRLYPGSESSGRLNSLTTAGASFTVDRSMSPQSAPELETTGSPYSLTSTISAQSAQRGLPLSSIASPALTDDEPDFEPSDNEVEFRERMIKPFYRSPLFPGKDSFQGKSSTMMFMRAALNTKLEYIGAGQPEYLQGLKDGGKAVADGFSQISINADEGKGKGREKEAEALLGWRTLSNATWTDHPWILRTVNKPPVLFEFPPSDLLEHLLSVYFSNMNSFSPVFHQPTIQRDIQDGLHYSDENFASVILLICAVASRKSEDPRVLLAEERIKNDRIRKGKSLDPTEKHPTYHSAGWQWFEQVQKTRPGISFRPGTLYDMQVAYLVAYYTVEASTSWHGVGYGLRIAQMIGAHRKKSYGTKPTVEGELRKRVFWALVLHDRLHSSVFGRACSIHDEDFDLDLPIACDDEYWVHPDPEQAFKQPKDKPSKVAYFNCMLRLSQIHAYALRTIYSINKSKALLGLVGPDGQQRVVAQIDSALNRWLDSIPEHLRWDPKMEDGLFFKQSVHLHASYYNVCIVVHRPFIPLPGNPSFQSLPSLTICTNAARSCIKLVDEEYRRTGEASEQHSIFMSAIVLLLNIWSEKKAISSPEVAEEIQLVRRVMEMVKTSETKSNGSAKIWEALHNLILMSEQTGPEQHPAGSKRQRDSEPTAVQSDFLHADPSIGEREIAGSKRAHLFQQKRRSQPGTSQSDSGLSGELSTMPPQLSTEGQHPTPDSSWNFDPSYGTYDLHSMSSFASAPGIMPPSEDVTMQPPIDPIVEALLSMLSPAQYQQAQVTTPNIDEPMSQNPGNFVDGSLWNDSTFGTSFQRDTTDGFSGKNFDPVIAQLDGSTSSGTTLGYDPSTTWSSAPSGFAWEDWEPYLANFRQEGEDTSGAERRDTHQQ</sequence>
<name>A0ACB8UDL1_9APHY</name>
<reference evidence="1" key="1">
    <citation type="journal article" date="2021" name="Environ. Microbiol.">
        <title>Gene family expansions and transcriptome signatures uncover fungal adaptations to wood decay.</title>
        <authorList>
            <person name="Hage H."/>
            <person name="Miyauchi S."/>
            <person name="Viragh M."/>
            <person name="Drula E."/>
            <person name="Min B."/>
            <person name="Chaduli D."/>
            <person name="Navarro D."/>
            <person name="Favel A."/>
            <person name="Norest M."/>
            <person name="Lesage-Meessen L."/>
            <person name="Balint B."/>
            <person name="Merenyi Z."/>
            <person name="de Eugenio L."/>
            <person name="Morin E."/>
            <person name="Martinez A.T."/>
            <person name="Baldrian P."/>
            <person name="Stursova M."/>
            <person name="Martinez M.J."/>
            <person name="Novotny C."/>
            <person name="Magnuson J.K."/>
            <person name="Spatafora J.W."/>
            <person name="Maurice S."/>
            <person name="Pangilinan J."/>
            <person name="Andreopoulos W."/>
            <person name="LaButti K."/>
            <person name="Hundley H."/>
            <person name="Na H."/>
            <person name="Kuo A."/>
            <person name="Barry K."/>
            <person name="Lipzen A."/>
            <person name="Henrissat B."/>
            <person name="Riley R."/>
            <person name="Ahrendt S."/>
            <person name="Nagy L.G."/>
            <person name="Grigoriev I.V."/>
            <person name="Martin F."/>
            <person name="Rosso M.N."/>
        </authorList>
    </citation>
    <scope>NUCLEOTIDE SEQUENCE</scope>
    <source>
        <strain evidence="1">CBS 384.51</strain>
    </source>
</reference>
<protein>
    <submittedName>
        <fullName evidence="1">Fungal-specific transcription factor domain-containing protein</fullName>
    </submittedName>
</protein>